<dbReference type="Pfam" id="PF08548">
    <property type="entry name" value="Peptidase_M10_C"/>
    <property type="match status" value="1"/>
</dbReference>
<dbReference type="GO" id="GO:0020037">
    <property type="term" value="F:heme binding"/>
    <property type="evidence" value="ECO:0007669"/>
    <property type="project" value="InterPro"/>
</dbReference>
<dbReference type="GO" id="GO:0006979">
    <property type="term" value="P:response to oxidative stress"/>
    <property type="evidence" value="ECO:0007669"/>
    <property type="project" value="InterPro"/>
</dbReference>
<organism evidence="8 9">
    <name type="scientific">Nitrosomonas ureae</name>
    <dbReference type="NCBI Taxonomy" id="44577"/>
    <lineage>
        <taxon>Bacteria</taxon>
        <taxon>Pseudomonadati</taxon>
        <taxon>Pseudomonadota</taxon>
        <taxon>Betaproteobacteria</taxon>
        <taxon>Nitrosomonadales</taxon>
        <taxon>Nitrosomonadaceae</taxon>
        <taxon>Nitrosomonas</taxon>
    </lineage>
</organism>
<evidence type="ECO:0000256" key="4">
    <source>
        <dbReference type="ARBA" id="ARBA00022737"/>
    </source>
</evidence>
<dbReference type="SUPFAM" id="SSF48113">
    <property type="entry name" value="Heme-dependent peroxidases"/>
    <property type="match status" value="1"/>
</dbReference>
<dbReference type="PANTHER" id="PTHR11475:SF4">
    <property type="entry name" value="CHORION PEROXIDASE"/>
    <property type="match status" value="1"/>
</dbReference>
<dbReference type="Proteomes" id="UP000219335">
    <property type="component" value="Unassembled WGS sequence"/>
</dbReference>
<evidence type="ECO:0000313" key="9">
    <source>
        <dbReference type="Proteomes" id="UP000219335"/>
    </source>
</evidence>
<evidence type="ECO:0000256" key="5">
    <source>
        <dbReference type="ARBA" id="ARBA00023180"/>
    </source>
</evidence>
<dbReference type="InterPro" id="IPR037120">
    <property type="entry name" value="Haem_peroxidase_sf_animal"/>
</dbReference>
<evidence type="ECO:0000313" key="8">
    <source>
        <dbReference type="EMBL" id="SOD21112.1"/>
    </source>
</evidence>
<dbReference type="CDD" id="cd09821">
    <property type="entry name" value="An_peroxidase_bacterial_2"/>
    <property type="match status" value="1"/>
</dbReference>
<dbReference type="GO" id="GO:0004601">
    <property type="term" value="F:peroxidase activity"/>
    <property type="evidence" value="ECO:0007669"/>
    <property type="project" value="InterPro"/>
</dbReference>
<comment type="cofactor">
    <cofactor evidence="1">
        <name>Ca(2+)</name>
        <dbReference type="ChEBI" id="CHEBI:29108"/>
    </cofactor>
</comment>
<dbReference type="Pfam" id="PF00353">
    <property type="entry name" value="HemolysinCabind"/>
    <property type="match status" value="8"/>
</dbReference>
<dbReference type="InterPro" id="IPR001343">
    <property type="entry name" value="Hemolysn_Ca-bd"/>
</dbReference>
<dbReference type="InterPro" id="IPR019791">
    <property type="entry name" value="Haem_peroxidase_animal"/>
</dbReference>
<evidence type="ECO:0000256" key="1">
    <source>
        <dbReference type="ARBA" id="ARBA00001913"/>
    </source>
</evidence>
<keyword evidence="3" id="KW-0964">Secreted</keyword>
<dbReference type="GO" id="GO:0005615">
    <property type="term" value="C:extracellular space"/>
    <property type="evidence" value="ECO:0007669"/>
    <property type="project" value="InterPro"/>
</dbReference>
<dbReference type="PROSITE" id="PS50292">
    <property type="entry name" value="PEROXIDASE_3"/>
    <property type="match status" value="1"/>
</dbReference>
<dbReference type="InterPro" id="IPR011049">
    <property type="entry name" value="Serralysin-like_metalloprot_C"/>
</dbReference>
<dbReference type="SUPFAM" id="SSF51120">
    <property type="entry name" value="beta-Roll"/>
    <property type="match status" value="4"/>
</dbReference>
<evidence type="ECO:0000256" key="2">
    <source>
        <dbReference type="ARBA" id="ARBA00004613"/>
    </source>
</evidence>
<dbReference type="RefSeq" id="WP_097106977.1">
    <property type="nucleotide sequence ID" value="NZ_OCMU01000002.1"/>
</dbReference>
<evidence type="ECO:0000256" key="3">
    <source>
        <dbReference type="ARBA" id="ARBA00022525"/>
    </source>
</evidence>
<dbReference type="Pfam" id="PF03098">
    <property type="entry name" value="An_peroxidase"/>
    <property type="match status" value="2"/>
</dbReference>
<dbReference type="Gene3D" id="2.150.10.10">
    <property type="entry name" value="Serralysin-like metalloprotease, C-terminal"/>
    <property type="match status" value="5"/>
</dbReference>
<gene>
    <name evidence="8" type="ORF">SAMN06297164_3194</name>
</gene>
<protein>
    <submittedName>
        <fullName evidence="8">Ca2+-binding protein, RTX toxin-related</fullName>
    </submittedName>
</protein>
<keyword evidence="4" id="KW-0677">Repeat</keyword>
<evidence type="ECO:0000256" key="6">
    <source>
        <dbReference type="SAM" id="MobiDB-lite"/>
    </source>
</evidence>
<dbReference type="PROSITE" id="PS00330">
    <property type="entry name" value="HEMOLYSIN_CALCIUM"/>
    <property type="match status" value="6"/>
</dbReference>
<dbReference type="PANTHER" id="PTHR11475">
    <property type="entry name" value="OXIDASE/PEROXIDASE"/>
    <property type="match status" value="1"/>
</dbReference>
<reference evidence="8 9" key="1">
    <citation type="submission" date="2017-09" db="EMBL/GenBank/DDBJ databases">
        <authorList>
            <person name="Ehlers B."/>
            <person name="Leendertz F.H."/>
        </authorList>
    </citation>
    <scope>NUCLEOTIDE SEQUENCE [LARGE SCALE GENOMIC DNA]</scope>
    <source>
        <strain evidence="8 9">Nm42</strain>
    </source>
</reference>
<dbReference type="PRINTS" id="PR00313">
    <property type="entry name" value="CABNDNGRPT"/>
</dbReference>
<sequence length="1636" mass="171665">MANFSRTDLDFLLQQIAIADADSAAQQSGTFNALPGLVGDPLLPFGMRNVDGTYNNLEDGQSLFGSADQVFPRGLDIFLRPGEQITFDPDGPGPQTVGQSTHYNQTKGAVFDSQPRTVSNLISDQTATNPAAIAVANGTPGSELVNGTRADSSPFQTYFIPNVTPDAGLSAPYNSWFTFFGQFFDHGLDLVNKGQSGTVFVPLLDDDPLVTGPDGILGDDPLTVGVDESLDDLPEGLRFMALTRATNKPGTDGVMGTADDVRDHVNQTTPFVDQNQTYTSHPSHQVFLREYELNGAGRPVSTGNLLEDSTTGDGLATWADIKAQAQSMLGINLTDADLTNLPLLATDTYGKFIPGSNGFVQIVTASGLVEGDPAANLGDGVNIPGNAVRTGHAFLDDIAHTAVPKFLAGALNPDPDPDTGNTPAAGTYDDELLDAHFITGDGRGNENIGLTTVHTVFHAEHNRKVDEVKALITASFDPAFIDQWQLPNGNWDGDKLFQAARFATEMQYQHLVFEEFARKVQPNVDVFIGYDSTIDPAIMAEFAHVVYRFGHSMLTEKVERIDAQGNSNDIGLIQAFLNPVEFGADYANNSEAAAAVVRGMTAQVGNEVDEFVTEALRNNLLGLPLDLPTINITRGRDTGMPGLNDARRMFFDDVGHPSLAPYESWNDFKLDLKNPESLTNFIAAYGNHPSINSVTTMEDKRAAADLLVKGGPGAPADRANFMNSTGAYTTANSGLDSVDFWIGGMAEKQAPFGGLLGSTFNYVFETQMENLQNGDRFYYLARTAGMDFLTQLEENSFAEMIMRNLPGVKHLPFDVFSTPTYIFEASAQTVSGTIIDDLDTTTYDETELLIRDTSLGPDTIRYTGEDHVVMGGTESNDRLRAGAGDDTLWGDGGNDRLEGGAGNDSINGGDGNDRITDASGDDNIKGGDGHDFINGGAGINLILAGSGHDFVVSGNDISEVFAGPGNDFIFGNAPNEVMQGNEGDDWIQTGTADGSTGDNFDPFNRDPIRGNDVFVGSGGLDEFIGEGGDEVMMGLAGADRNDGGSGFDWTANVGSTVAANVDLARLLVPGPFVDTADRFDLVEAASGWNQNDTIRGDDRTSTELELIDPNTGQNNALDNVNQLKGTHTAAERIGMINGLSELLDNPATPQNEGTSFSAGNILLGGGGSDLIEGRGGDDIIDGDAWLNVRILAGTQSFPNMTPALRTAMQNGTYSPDQLVIVREILSNSTGVDTALYGDVFANYVVNVDSTGTIFVDHANPVVGDDGSDRIRNVERLQFADRIVTVGTNGDDTMVGTAGNDVLLALGGNDTLDGLDGVDILNGGPGDDTYTVNTTTDTIIELAGVGSGIDTVASSVTYTLGLNLENLTLAGAAAINGTGNGVGNVLTGNTGNNILTGLAGNDTLIAGGGTDTLRGGLDNDTYVISNLPVTITELLNQGTDTVESPVTYTLLANVENLTLTGGDAINGTGNGLANIIIGNSNNNTLNGGAGLDTLNGGDGNDTLNGAAGIDILNGGNGADTLIGGPSADTLIGGAGADIFDYLAAVAHSNPANRDTIMDFETGIDTIDLSAIDANATAGFPGDQPFTFRGALAFTGAAQVRYDPATGLLQANVNGNAAAEFEIQLFGAPPLVVGDLVL</sequence>
<dbReference type="GO" id="GO:0005509">
    <property type="term" value="F:calcium ion binding"/>
    <property type="evidence" value="ECO:0007669"/>
    <property type="project" value="InterPro"/>
</dbReference>
<keyword evidence="5" id="KW-0325">Glycoprotein</keyword>
<dbReference type="EMBL" id="OCMU01000002">
    <property type="protein sequence ID" value="SOD21112.1"/>
    <property type="molecule type" value="Genomic_DNA"/>
</dbReference>
<dbReference type="InterPro" id="IPR018511">
    <property type="entry name" value="Hemolysin-typ_Ca-bd_CS"/>
</dbReference>
<accession>A0A286AGU2</accession>
<evidence type="ECO:0000259" key="7">
    <source>
        <dbReference type="Pfam" id="PF08548"/>
    </source>
</evidence>
<dbReference type="InterPro" id="IPR013858">
    <property type="entry name" value="Peptidase_M10B_C"/>
</dbReference>
<dbReference type="Gene3D" id="1.10.640.10">
    <property type="entry name" value="Haem peroxidase domain superfamily, animal type"/>
    <property type="match status" value="1"/>
</dbReference>
<feature type="region of interest" description="Disordered" evidence="6">
    <location>
        <begin position="886"/>
        <end position="915"/>
    </location>
</feature>
<dbReference type="InterPro" id="IPR010255">
    <property type="entry name" value="Haem_peroxidase_sf"/>
</dbReference>
<comment type="subcellular location">
    <subcellularLocation>
        <location evidence="2">Secreted</location>
    </subcellularLocation>
</comment>
<proteinExistence type="predicted"/>
<name>A0A286AGU2_9PROT</name>
<feature type="domain" description="Peptidase M10 serralysin C-terminal" evidence="7">
    <location>
        <begin position="1506"/>
        <end position="1627"/>
    </location>
</feature>